<evidence type="ECO:0000256" key="2">
    <source>
        <dbReference type="SAM" id="Phobius"/>
    </source>
</evidence>
<dbReference type="EMBL" id="ML995484">
    <property type="protein sequence ID" value="KAF2142497.1"/>
    <property type="molecule type" value="Genomic_DNA"/>
</dbReference>
<dbReference type="PANTHER" id="PTHR21377:SF0">
    <property type="entry name" value="PROTEIN FAM210B, MITOCHONDRIAL"/>
    <property type="match status" value="1"/>
</dbReference>
<name>A0A6A6BI20_9PEZI</name>
<evidence type="ECO:0000259" key="3">
    <source>
        <dbReference type="Pfam" id="PF06916"/>
    </source>
</evidence>
<dbReference type="Proteomes" id="UP000799438">
    <property type="component" value="Unassembled WGS sequence"/>
</dbReference>
<feature type="region of interest" description="Disordered" evidence="1">
    <location>
        <begin position="47"/>
        <end position="74"/>
    </location>
</feature>
<protein>
    <recommendedName>
        <fullName evidence="3">DUF1279 domain-containing protein</fullName>
    </recommendedName>
</protein>
<dbReference type="InterPro" id="IPR009688">
    <property type="entry name" value="FAM210A/B-like_dom"/>
</dbReference>
<keyword evidence="5" id="KW-1185">Reference proteome</keyword>
<keyword evidence="2" id="KW-0472">Membrane</keyword>
<dbReference type="PANTHER" id="PTHR21377">
    <property type="entry name" value="PROTEIN FAM210B, MITOCHONDRIAL"/>
    <property type="match status" value="1"/>
</dbReference>
<keyword evidence="2" id="KW-0812">Transmembrane</keyword>
<sequence length="232" mass="25560">MKPFRRAFFSQASLASASGRVVSNPTPFASRLFRSYLSPSARPRPPLFRPFLRNSSSKRPNPDPTPHLGSPKPALSFSQRMRKLSREYGWVALGVYLGLSVLDFPFCFMAVRMLGVDRIGRWEHAVVGAFWNAVSLVYPEARPAKKERMPEGAAKAEDGAGIVDGALMDVAEADEANSGSQATIWTQLALAYAIHKSFIFLRVPLTAAVTPKIVKVLRGWGWNIGKKKPKSS</sequence>
<dbReference type="GO" id="GO:0005739">
    <property type="term" value="C:mitochondrion"/>
    <property type="evidence" value="ECO:0007669"/>
    <property type="project" value="TreeGrafter"/>
</dbReference>
<dbReference type="OrthoDB" id="426386at2759"/>
<accession>A0A6A6BI20</accession>
<dbReference type="AlphaFoldDB" id="A0A6A6BI20"/>
<gene>
    <name evidence="4" type="ORF">K452DRAFT_270184</name>
</gene>
<feature type="transmembrane region" description="Helical" evidence="2">
    <location>
        <begin position="88"/>
        <end position="111"/>
    </location>
</feature>
<organism evidence="4 5">
    <name type="scientific">Aplosporella prunicola CBS 121167</name>
    <dbReference type="NCBI Taxonomy" id="1176127"/>
    <lineage>
        <taxon>Eukaryota</taxon>
        <taxon>Fungi</taxon>
        <taxon>Dikarya</taxon>
        <taxon>Ascomycota</taxon>
        <taxon>Pezizomycotina</taxon>
        <taxon>Dothideomycetes</taxon>
        <taxon>Dothideomycetes incertae sedis</taxon>
        <taxon>Botryosphaeriales</taxon>
        <taxon>Aplosporellaceae</taxon>
        <taxon>Aplosporella</taxon>
    </lineage>
</organism>
<evidence type="ECO:0000256" key="1">
    <source>
        <dbReference type="SAM" id="MobiDB-lite"/>
    </source>
</evidence>
<evidence type="ECO:0000313" key="4">
    <source>
        <dbReference type="EMBL" id="KAF2142497.1"/>
    </source>
</evidence>
<dbReference type="RefSeq" id="XP_033398209.1">
    <property type="nucleotide sequence ID" value="XM_033538975.1"/>
</dbReference>
<dbReference type="InterPro" id="IPR045866">
    <property type="entry name" value="FAM210A/B-like"/>
</dbReference>
<dbReference type="GeneID" id="54296471"/>
<feature type="domain" description="DUF1279" evidence="3">
    <location>
        <begin position="79"/>
        <end position="211"/>
    </location>
</feature>
<keyword evidence="2" id="KW-1133">Transmembrane helix</keyword>
<dbReference type="Pfam" id="PF06916">
    <property type="entry name" value="FAM210A-B_dom"/>
    <property type="match status" value="1"/>
</dbReference>
<reference evidence="4" key="1">
    <citation type="journal article" date="2020" name="Stud. Mycol.">
        <title>101 Dothideomycetes genomes: a test case for predicting lifestyles and emergence of pathogens.</title>
        <authorList>
            <person name="Haridas S."/>
            <person name="Albert R."/>
            <person name="Binder M."/>
            <person name="Bloem J."/>
            <person name="Labutti K."/>
            <person name="Salamov A."/>
            <person name="Andreopoulos B."/>
            <person name="Baker S."/>
            <person name="Barry K."/>
            <person name="Bills G."/>
            <person name="Bluhm B."/>
            <person name="Cannon C."/>
            <person name="Castanera R."/>
            <person name="Culley D."/>
            <person name="Daum C."/>
            <person name="Ezra D."/>
            <person name="Gonzalez J."/>
            <person name="Henrissat B."/>
            <person name="Kuo A."/>
            <person name="Liang C."/>
            <person name="Lipzen A."/>
            <person name="Lutzoni F."/>
            <person name="Magnuson J."/>
            <person name="Mondo S."/>
            <person name="Nolan M."/>
            <person name="Ohm R."/>
            <person name="Pangilinan J."/>
            <person name="Park H.-J."/>
            <person name="Ramirez L."/>
            <person name="Alfaro M."/>
            <person name="Sun H."/>
            <person name="Tritt A."/>
            <person name="Yoshinaga Y."/>
            <person name="Zwiers L.-H."/>
            <person name="Turgeon B."/>
            <person name="Goodwin S."/>
            <person name="Spatafora J."/>
            <person name="Crous P."/>
            <person name="Grigoriev I."/>
        </authorList>
    </citation>
    <scope>NUCLEOTIDE SEQUENCE</scope>
    <source>
        <strain evidence="4">CBS 121167</strain>
    </source>
</reference>
<evidence type="ECO:0000313" key="5">
    <source>
        <dbReference type="Proteomes" id="UP000799438"/>
    </source>
</evidence>
<proteinExistence type="predicted"/>